<keyword evidence="1" id="KW-0472">Membrane</keyword>
<dbReference type="STRING" id="119000.SAMN05661010_00256"/>
<keyword evidence="1" id="KW-1133">Transmembrane helix</keyword>
<accession>A0A1G9F672</accession>
<evidence type="ECO:0000313" key="4">
    <source>
        <dbReference type="EMBL" id="SDK83820.1"/>
    </source>
</evidence>
<protein>
    <submittedName>
        <fullName evidence="4">TIGR03503 family protein</fullName>
    </submittedName>
</protein>
<dbReference type="SMART" id="SM00327">
    <property type="entry name" value="VWA"/>
    <property type="match status" value="1"/>
</dbReference>
<dbReference type="CDD" id="cd00198">
    <property type="entry name" value="vWFA"/>
    <property type="match status" value="1"/>
</dbReference>
<feature type="signal peptide" evidence="2">
    <location>
        <begin position="1"/>
        <end position="21"/>
    </location>
</feature>
<name>A0A1G9F672_9GAMM</name>
<feature type="domain" description="VWFA" evidence="3">
    <location>
        <begin position="30"/>
        <end position="216"/>
    </location>
</feature>
<keyword evidence="2" id="KW-0732">Signal</keyword>
<dbReference type="OrthoDB" id="798937at2"/>
<feature type="transmembrane region" description="Helical" evidence="1">
    <location>
        <begin position="578"/>
        <end position="596"/>
    </location>
</feature>
<proteinExistence type="predicted"/>
<evidence type="ECO:0000259" key="3">
    <source>
        <dbReference type="PROSITE" id="PS50234"/>
    </source>
</evidence>
<keyword evidence="1" id="KW-0812">Transmembrane</keyword>
<dbReference type="InterPro" id="IPR036465">
    <property type="entry name" value="vWFA_dom_sf"/>
</dbReference>
<evidence type="ECO:0000256" key="1">
    <source>
        <dbReference type="SAM" id="Phobius"/>
    </source>
</evidence>
<reference evidence="4 5" key="1">
    <citation type="submission" date="2016-10" db="EMBL/GenBank/DDBJ databases">
        <authorList>
            <person name="de Groot N.N."/>
        </authorList>
    </citation>
    <scope>NUCLEOTIDE SEQUENCE [LARGE SCALE GENOMIC DNA]</scope>
    <source>
        <strain evidence="4 5">DSM 14789</strain>
    </source>
</reference>
<feature type="chain" id="PRO_5011793157" evidence="2">
    <location>
        <begin position="22"/>
        <end position="613"/>
    </location>
</feature>
<organism evidence="4 5">
    <name type="scientific">Modicisalibacter muralis</name>
    <dbReference type="NCBI Taxonomy" id="119000"/>
    <lineage>
        <taxon>Bacteria</taxon>
        <taxon>Pseudomonadati</taxon>
        <taxon>Pseudomonadota</taxon>
        <taxon>Gammaproteobacteria</taxon>
        <taxon>Oceanospirillales</taxon>
        <taxon>Halomonadaceae</taxon>
        <taxon>Modicisalibacter</taxon>
    </lineage>
</organism>
<dbReference type="InterPro" id="IPR002035">
    <property type="entry name" value="VWF_A"/>
</dbReference>
<evidence type="ECO:0000313" key="5">
    <source>
        <dbReference type="Proteomes" id="UP000198654"/>
    </source>
</evidence>
<dbReference type="Gene3D" id="3.40.50.410">
    <property type="entry name" value="von Willebrand factor, type A domain"/>
    <property type="match status" value="1"/>
</dbReference>
<dbReference type="SUPFAM" id="SSF53300">
    <property type="entry name" value="vWA-like"/>
    <property type="match status" value="1"/>
</dbReference>
<dbReference type="Proteomes" id="UP000198654">
    <property type="component" value="Unassembled WGS sequence"/>
</dbReference>
<gene>
    <name evidence="4" type="ORF">SAMN05661010_00256</name>
</gene>
<evidence type="ECO:0000256" key="2">
    <source>
        <dbReference type="SAM" id="SignalP"/>
    </source>
</evidence>
<dbReference type="Pfam" id="PF13768">
    <property type="entry name" value="VWA_3"/>
    <property type="match status" value="1"/>
</dbReference>
<keyword evidence="5" id="KW-1185">Reference proteome</keyword>
<dbReference type="EMBL" id="FNGI01000001">
    <property type="protein sequence ID" value="SDK83820.1"/>
    <property type="molecule type" value="Genomic_DNA"/>
</dbReference>
<dbReference type="AlphaFoldDB" id="A0A1G9F672"/>
<dbReference type="PROSITE" id="PS50234">
    <property type="entry name" value="VWFA"/>
    <property type="match status" value="1"/>
</dbReference>
<dbReference type="RefSeq" id="WP_089724744.1">
    <property type="nucleotide sequence ID" value="NZ_FNGI01000001.1"/>
</dbReference>
<sequence length="613" mass="67081">MRVLIAATLLSLLAWTTQGWAQETPEDRPDVRMVIDVSGSMKYNDPNRLSASALELMVSLLPSGARSGLWTFGSEVANPLPTSTVDDAWRRRALALKPALFEYQQFTDIEQAVRQAASAPPASSERHLVLLTDGVVDVPAGGGNKSAQDAASRQRLLDELAPALADENVVIHTIAFSPQVDITLLENMARTTGGLAAVAETPEALMRAFLDVFDRIFPRDQLPLEDNRFRVDDRVEAFSSLLFHEPDAPPLVLIGPDGERYTAEDHPEDIRWEHQPLFDLITVPNPSEGEWRIEGEIGDESRVNIDSPLSLRTDELPTALYRGFETQIEAWLEERGVPLAASETPQDLQVRAELRDIDNGDISESVTLASDGDGERLRYRGLLPAPETTGNARLAVIAESDEFVRQRRQAVNVLPAISATPDAAANLVSLHAEHPRLNADNTRIEASLQGETLPVVPVDAHDWQIDLPELDEDLSVPLALTATITLDGETRTLQLPTLQLNTDADTGLGSASLDRQGLDTQALAASEQVPGEATPQSPSLLSELGGSVGQVLGELPEQAKALWAEVSPELREHSDDPLSWVLIAAVVVGLLMLIAWRRHAAHRRRRRREEPHV</sequence>